<dbReference type="Gene3D" id="3.30.720.120">
    <property type="match status" value="1"/>
</dbReference>
<evidence type="ECO:0000313" key="2">
    <source>
        <dbReference type="EMBL" id="RPE14258.1"/>
    </source>
</evidence>
<protein>
    <recommendedName>
        <fullName evidence="1">VOC domain-containing protein</fullName>
    </recommendedName>
</protein>
<dbReference type="Proteomes" id="UP000278351">
    <property type="component" value="Unassembled WGS sequence"/>
</dbReference>
<dbReference type="PANTHER" id="PTHR34109:SF1">
    <property type="entry name" value="VOC DOMAIN-CONTAINING PROTEIN"/>
    <property type="match status" value="1"/>
</dbReference>
<sequence length="278" mass="30668">MKNSKTANVRYIVNNVAEAIPFYRDLLDFEVVMHPAPGFAALTRGALRLYLNQPGAGGAGQKLADGASPGPGGWNRMQIETDNLRGIYDELQQKGATFRNGIIEGQGGNQALLQDPSGNLIELFEPKKPETVEPIPEGFHTVTPFLLADDAAALMTFIEKAFGGEVMHVTKSGDGLIRHATVRIGDSHIMLADGTESYKSAPAMLHLYVQDVDEWYHQALSAGARSIREPEDQFYGDRSAGVEDAWHNQWWMATHIEDVSDKEMKKREEGFRKEAGVK</sequence>
<dbReference type="EMBL" id="RPDH01000001">
    <property type="protein sequence ID" value="RPE14258.1"/>
    <property type="molecule type" value="Genomic_DNA"/>
</dbReference>
<feature type="domain" description="VOC" evidence="1">
    <location>
        <begin position="5"/>
        <end position="126"/>
    </location>
</feature>
<gene>
    <name evidence="2" type="ORF">EGT74_12370</name>
</gene>
<evidence type="ECO:0000259" key="1">
    <source>
        <dbReference type="PROSITE" id="PS51819"/>
    </source>
</evidence>
<comment type="caution">
    <text evidence="2">The sequence shown here is derived from an EMBL/GenBank/DDBJ whole genome shotgun (WGS) entry which is preliminary data.</text>
</comment>
<dbReference type="PANTHER" id="PTHR34109">
    <property type="entry name" value="BNAUNNG04460D PROTEIN-RELATED"/>
    <property type="match status" value="1"/>
</dbReference>
<name>A0A3N4Q1Y6_9BACT</name>
<evidence type="ECO:0000313" key="3">
    <source>
        <dbReference type="Proteomes" id="UP000278351"/>
    </source>
</evidence>
<reference evidence="2 3" key="1">
    <citation type="submission" date="2018-11" db="EMBL/GenBank/DDBJ databases">
        <title>Chitinophaga lutea sp.nov., isolate from arsenic contaminated soil.</title>
        <authorList>
            <person name="Zong Y."/>
        </authorList>
    </citation>
    <scope>NUCLEOTIDE SEQUENCE [LARGE SCALE GENOMIC DNA]</scope>
    <source>
        <strain evidence="2 3">ZY74</strain>
    </source>
</reference>
<proteinExistence type="predicted"/>
<dbReference type="Gene3D" id="3.10.180.10">
    <property type="entry name" value="2,3-Dihydroxybiphenyl 1,2-Dioxygenase, domain 1"/>
    <property type="match status" value="1"/>
</dbReference>
<dbReference type="PROSITE" id="PS51819">
    <property type="entry name" value="VOC"/>
    <property type="match status" value="2"/>
</dbReference>
<dbReference type="Pfam" id="PF00903">
    <property type="entry name" value="Glyoxalase"/>
    <property type="match status" value="2"/>
</dbReference>
<dbReference type="SUPFAM" id="SSF54593">
    <property type="entry name" value="Glyoxalase/Bleomycin resistance protein/Dihydroxybiphenyl dioxygenase"/>
    <property type="match status" value="2"/>
</dbReference>
<feature type="domain" description="VOC" evidence="1">
    <location>
        <begin position="138"/>
        <end position="255"/>
    </location>
</feature>
<dbReference type="InterPro" id="IPR037523">
    <property type="entry name" value="VOC_core"/>
</dbReference>
<organism evidence="2 3">
    <name type="scientific">Chitinophaga lutea</name>
    <dbReference type="NCBI Taxonomy" id="2488634"/>
    <lineage>
        <taxon>Bacteria</taxon>
        <taxon>Pseudomonadati</taxon>
        <taxon>Bacteroidota</taxon>
        <taxon>Chitinophagia</taxon>
        <taxon>Chitinophagales</taxon>
        <taxon>Chitinophagaceae</taxon>
        <taxon>Chitinophaga</taxon>
    </lineage>
</organism>
<dbReference type="InterPro" id="IPR029068">
    <property type="entry name" value="Glyas_Bleomycin-R_OHBP_Dase"/>
</dbReference>
<dbReference type="RefSeq" id="WP_123846770.1">
    <property type="nucleotide sequence ID" value="NZ_RPDH01000001.1"/>
</dbReference>
<dbReference type="AlphaFoldDB" id="A0A3N4Q1Y6"/>
<dbReference type="CDD" id="cd07246">
    <property type="entry name" value="VOC_like"/>
    <property type="match status" value="1"/>
</dbReference>
<dbReference type="InterPro" id="IPR004360">
    <property type="entry name" value="Glyas_Fos-R_dOase_dom"/>
</dbReference>
<dbReference type="Gene3D" id="3.30.720.110">
    <property type="match status" value="1"/>
</dbReference>
<keyword evidence="3" id="KW-1185">Reference proteome</keyword>
<dbReference type="OrthoDB" id="9796521at2"/>
<accession>A0A3N4Q1Y6</accession>